<organism evidence="2 3">
    <name type="scientific">Comamonas terrigena</name>
    <dbReference type="NCBI Taxonomy" id="32013"/>
    <lineage>
        <taxon>Bacteria</taxon>
        <taxon>Pseudomonadati</taxon>
        <taxon>Pseudomonadota</taxon>
        <taxon>Betaproteobacteria</taxon>
        <taxon>Burkholderiales</taxon>
        <taxon>Comamonadaceae</taxon>
        <taxon>Comamonas</taxon>
    </lineage>
</organism>
<dbReference type="GO" id="GO:0016747">
    <property type="term" value="F:acyltransferase activity, transferring groups other than amino-acyl groups"/>
    <property type="evidence" value="ECO:0007669"/>
    <property type="project" value="InterPro"/>
</dbReference>
<evidence type="ECO:0000313" key="3">
    <source>
        <dbReference type="Proteomes" id="UP000220246"/>
    </source>
</evidence>
<dbReference type="PANTHER" id="PTHR43792:SF1">
    <property type="entry name" value="N-ACETYLTRANSFERASE DOMAIN-CONTAINING PROTEIN"/>
    <property type="match status" value="1"/>
</dbReference>
<protein>
    <submittedName>
        <fullName evidence="2">N-acetyltransferase</fullName>
    </submittedName>
</protein>
<evidence type="ECO:0000313" key="2">
    <source>
        <dbReference type="EMBL" id="PEH88893.1"/>
    </source>
</evidence>
<comment type="caution">
    <text evidence="2">The sequence shown here is derived from an EMBL/GenBank/DDBJ whole genome shotgun (WGS) entry which is preliminary data.</text>
</comment>
<proteinExistence type="predicted"/>
<gene>
    <name evidence="2" type="ORF">CRM82_10085</name>
</gene>
<dbReference type="SUPFAM" id="SSF55729">
    <property type="entry name" value="Acyl-CoA N-acyltransferases (Nat)"/>
    <property type="match status" value="1"/>
</dbReference>
<dbReference type="Proteomes" id="UP000220246">
    <property type="component" value="Unassembled WGS sequence"/>
</dbReference>
<dbReference type="OrthoDB" id="9801656at2"/>
<keyword evidence="2" id="KW-0808">Transferase</keyword>
<sequence length="193" mass="21450">MPPHTARFAQQPQVLLTARLRLRPWQPADWPAFAALTADAEVMRHFPSPLSTAQSNALADEINRRIARQGWGFWAVEHLETRQFIGFVGLNVPSADLPFAPCVEIGWRLARPWWGQGLAAEAARAVLDFAFGPLHLPEVVAFTTIGNQRSQALMQRLGMQRDAATFEHPALAIGHPLRTHVLYRLQAPGSGPR</sequence>
<dbReference type="Gene3D" id="3.40.630.30">
    <property type="match status" value="1"/>
</dbReference>
<dbReference type="GeneID" id="80800954"/>
<dbReference type="InterPro" id="IPR000182">
    <property type="entry name" value="GNAT_dom"/>
</dbReference>
<dbReference type="PROSITE" id="PS51186">
    <property type="entry name" value="GNAT"/>
    <property type="match status" value="1"/>
</dbReference>
<dbReference type="AlphaFoldDB" id="A0A2A7UUE7"/>
<dbReference type="InterPro" id="IPR051531">
    <property type="entry name" value="N-acetyltransferase"/>
</dbReference>
<dbReference type="PANTHER" id="PTHR43792">
    <property type="entry name" value="GNAT FAMILY, PUTATIVE (AFU_ORTHOLOGUE AFUA_3G00765)-RELATED-RELATED"/>
    <property type="match status" value="1"/>
</dbReference>
<dbReference type="EMBL" id="PDEA01000001">
    <property type="protein sequence ID" value="PEH88893.1"/>
    <property type="molecule type" value="Genomic_DNA"/>
</dbReference>
<dbReference type="STRING" id="1219032.GCA_001515545_01689"/>
<reference evidence="3" key="1">
    <citation type="submission" date="2017-09" db="EMBL/GenBank/DDBJ databases">
        <title>FDA dAtabase for Regulatory Grade micrObial Sequences (FDA-ARGOS): Supporting development and validation of Infectious Disease Dx tests.</title>
        <authorList>
            <person name="Minogue T."/>
            <person name="Wolcott M."/>
            <person name="Wasieloski L."/>
            <person name="Aguilar W."/>
            <person name="Moore D."/>
            <person name="Tallon L."/>
            <person name="Sadzewicz L."/>
            <person name="Ott S."/>
            <person name="Zhao X."/>
            <person name="Nagaraj S."/>
            <person name="Vavikolanu K."/>
            <person name="Aluvathingal J."/>
            <person name="Nadendla S."/>
            <person name="Sichtig H."/>
        </authorList>
    </citation>
    <scope>NUCLEOTIDE SEQUENCE [LARGE SCALE GENOMIC DNA]</scope>
    <source>
        <strain evidence="3">FDAARGOS_394</strain>
    </source>
</reference>
<feature type="domain" description="N-acetyltransferase" evidence="1">
    <location>
        <begin position="20"/>
        <end position="188"/>
    </location>
</feature>
<dbReference type="Pfam" id="PF13302">
    <property type="entry name" value="Acetyltransf_3"/>
    <property type="match status" value="1"/>
</dbReference>
<keyword evidence="3" id="KW-1185">Reference proteome</keyword>
<dbReference type="RefSeq" id="WP_066535602.1">
    <property type="nucleotide sequence ID" value="NZ_PDEA01000001.1"/>
</dbReference>
<dbReference type="InterPro" id="IPR016181">
    <property type="entry name" value="Acyl_CoA_acyltransferase"/>
</dbReference>
<accession>A0A2A7UUE7</accession>
<name>A0A2A7UUE7_COMTR</name>
<evidence type="ECO:0000259" key="1">
    <source>
        <dbReference type="PROSITE" id="PS51186"/>
    </source>
</evidence>